<dbReference type="InterPro" id="IPR025110">
    <property type="entry name" value="AMP-bd_C"/>
</dbReference>
<name>C7RVI9_ACCRE</name>
<dbReference type="InterPro" id="IPR020845">
    <property type="entry name" value="AMP-binding_CS"/>
</dbReference>
<sequence>MGEDMLQLANLIEHHAQFRPNQIAVVFEHERLTWRQFGARVSQCAHLLSRLGVRKGDRVATILANCRELLEIYWAVPAIGAVLVPLSPLLMASGLASLLRDSGAVCLITQTSMAPLIDAVRDQLPGLPADRVLMIDAPAADYPDYAALLGACSEGPVDRVSVGQDDLFNIMYTSGTTGLPKGIMHSHFVRAVYCTLFASAWRMHPESVVLHTGAIVFNGAFVTLMPCFYLGARYILQRQFDPDEAIDIICRERVTHTMMVPAQIIALLHSPNFSPEKLSSLEMILSLGAPLHQEQKDLLNRVLPDRFYELYGLTEGFWTILDKTQSLRKAGSVGSPPCFYAMRIVRDDGSDAPAGEVGEIVGRGPSLMLGYHGRPDLTEQAIRDGWLFTGDLGYADDEGYLYLVDRKKDMIDSGGVKIYPRDVEEVAARHPAVREVAVFGVAHEKWGETPVAAVVLHADASVSADDLRDWINERVGARYQRVHAVQIMDDFPRNAAGKTLKREMRDAYQRPSPIPRT</sequence>
<evidence type="ECO:0000259" key="2">
    <source>
        <dbReference type="Pfam" id="PF13193"/>
    </source>
</evidence>
<dbReference type="PANTHER" id="PTHR43767:SF1">
    <property type="entry name" value="NONRIBOSOMAL PEPTIDE SYNTHASE PES1 (EUROFUNG)-RELATED"/>
    <property type="match status" value="1"/>
</dbReference>
<evidence type="ECO:0000259" key="1">
    <source>
        <dbReference type="Pfam" id="PF00501"/>
    </source>
</evidence>
<dbReference type="EMBL" id="CP001715">
    <property type="protein sequence ID" value="ACV36462.1"/>
    <property type="molecule type" value="Genomic_DNA"/>
</dbReference>
<feature type="domain" description="AMP-dependent synthetase/ligase" evidence="1">
    <location>
        <begin position="13"/>
        <end position="372"/>
    </location>
</feature>
<organism evidence="3">
    <name type="scientific">Accumulibacter regalis</name>
    <dbReference type="NCBI Taxonomy" id="522306"/>
    <lineage>
        <taxon>Bacteria</taxon>
        <taxon>Pseudomonadati</taxon>
        <taxon>Pseudomonadota</taxon>
        <taxon>Betaproteobacteria</taxon>
        <taxon>Candidatus Accumulibacter</taxon>
    </lineage>
</organism>
<dbReference type="PANTHER" id="PTHR43767">
    <property type="entry name" value="LONG-CHAIN-FATTY-ACID--COA LIGASE"/>
    <property type="match status" value="1"/>
</dbReference>
<dbReference type="InterPro" id="IPR050237">
    <property type="entry name" value="ATP-dep_AMP-bd_enzyme"/>
</dbReference>
<reference evidence="3" key="1">
    <citation type="submission" date="2009-08" db="EMBL/GenBank/DDBJ databases">
        <authorList>
            <consortium name="US DOE Joint Genome Institute"/>
            <person name="Lucas S."/>
            <person name="Copeland A."/>
            <person name="Lapidus A."/>
            <person name="Glavina del Rio T."/>
            <person name="Dalin E."/>
            <person name="Tice H."/>
            <person name="Bruce D."/>
            <person name="Barry K."/>
            <person name="Pitluck S."/>
            <person name="Lowry S."/>
            <person name="Larimer F."/>
            <person name="Land M."/>
            <person name="Hauser L."/>
            <person name="Kyrpides N."/>
            <person name="Ivanova N."/>
            <person name="McMahon K.D."/>
            <person name="Hugenholtz P."/>
        </authorList>
    </citation>
    <scope>NUCLEOTIDE SEQUENCE</scope>
    <source>
        <strain evidence="3">UW-1</strain>
    </source>
</reference>
<dbReference type="AlphaFoldDB" id="C7RVI9"/>
<dbReference type="Gene3D" id="3.40.50.12780">
    <property type="entry name" value="N-terminal domain of ligase-like"/>
    <property type="match status" value="1"/>
</dbReference>
<dbReference type="Gene3D" id="3.30.300.30">
    <property type="match status" value="1"/>
</dbReference>
<dbReference type="InterPro" id="IPR045851">
    <property type="entry name" value="AMP-bd_C_sf"/>
</dbReference>
<accession>C7RVI9</accession>
<gene>
    <name evidence="3" type="ordered locus">CAP2UW1_3192</name>
</gene>
<reference evidence="3" key="2">
    <citation type="submission" date="2009-09" db="EMBL/GenBank/DDBJ databases">
        <title>Complete sequence of chromosome of Candidatus Accumulibacter phosphatis clade IIA str. UW-1.</title>
        <authorList>
            <consortium name="US DOE Joint Genome Institute"/>
            <person name="Martin H.G."/>
            <person name="Ivanova N."/>
            <person name="Kunin V."/>
            <person name="Warnecke F."/>
            <person name="Barry K."/>
            <person name="He S."/>
            <person name="Salamov A."/>
            <person name="Szeto E."/>
            <person name="Dalin E."/>
            <person name="Pangilinan J.L."/>
            <person name="Lapidus A."/>
            <person name="Lowry S."/>
            <person name="Kyrpides N.C."/>
            <person name="McMahon K.D."/>
            <person name="Hugenholtz P."/>
        </authorList>
    </citation>
    <scope>NUCLEOTIDE SEQUENCE [LARGE SCALE GENOMIC DNA]</scope>
    <source>
        <strain evidence="3">UW-1</strain>
    </source>
</reference>
<dbReference type="STRING" id="522306.CAP2UW1_3192"/>
<dbReference type="GO" id="GO:0016878">
    <property type="term" value="F:acid-thiol ligase activity"/>
    <property type="evidence" value="ECO:0007669"/>
    <property type="project" value="UniProtKB-ARBA"/>
</dbReference>
<dbReference type="eggNOG" id="COG0318">
    <property type="taxonomic scope" value="Bacteria"/>
</dbReference>
<dbReference type="HOGENOM" id="CLU_000022_59_10_4"/>
<keyword evidence="3" id="KW-0436">Ligase</keyword>
<dbReference type="Pfam" id="PF00501">
    <property type="entry name" value="AMP-binding"/>
    <property type="match status" value="1"/>
</dbReference>
<dbReference type="InterPro" id="IPR042099">
    <property type="entry name" value="ANL_N_sf"/>
</dbReference>
<dbReference type="KEGG" id="app:CAP2UW1_3192"/>
<dbReference type="PROSITE" id="PS00455">
    <property type="entry name" value="AMP_BINDING"/>
    <property type="match status" value="1"/>
</dbReference>
<proteinExistence type="predicted"/>
<dbReference type="OrthoDB" id="9766486at2"/>
<dbReference type="SUPFAM" id="SSF56801">
    <property type="entry name" value="Acetyl-CoA synthetase-like"/>
    <property type="match status" value="1"/>
</dbReference>
<feature type="domain" description="AMP-binding enzyme C-terminal" evidence="2">
    <location>
        <begin position="423"/>
        <end position="498"/>
    </location>
</feature>
<evidence type="ECO:0000313" key="3">
    <source>
        <dbReference type="EMBL" id="ACV36462.1"/>
    </source>
</evidence>
<protein>
    <submittedName>
        <fullName evidence="3">AMP-dependent synthetase and ligase</fullName>
    </submittedName>
</protein>
<dbReference type="InterPro" id="IPR000873">
    <property type="entry name" value="AMP-dep_synth/lig_dom"/>
</dbReference>
<dbReference type="Pfam" id="PF13193">
    <property type="entry name" value="AMP-binding_C"/>
    <property type="match status" value="1"/>
</dbReference>